<evidence type="ECO:0000313" key="3">
    <source>
        <dbReference type="EMBL" id="OWF51437.1"/>
    </source>
</evidence>
<dbReference type="STRING" id="6573.A0A210QRR1"/>
<protein>
    <submittedName>
        <fullName evidence="3">Uncharacterized protein</fullName>
    </submittedName>
</protein>
<dbReference type="EMBL" id="NEDP02002257">
    <property type="protein sequence ID" value="OWF51437.1"/>
    <property type="molecule type" value="Genomic_DNA"/>
</dbReference>
<organism evidence="3 4">
    <name type="scientific">Mizuhopecten yessoensis</name>
    <name type="common">Japanese scallop</name>
    <name type="synonym">Patinopecten yessoensis</name>
    <dbReference type="NCBI Taxonomy" id="6573"/>
    <lineage>
        <taxon>Eukaryota</taxon>
        <taxon>Metazoa</taxon>
        <taxon>Spiralia</taxon>
        <taxon>Lophotrochozoa</taxon>
        <taxon>Mollusca</taxon>
        <taxon>Bivalvia</taxon>
        <taxon>Autobranchia</taxon>
        <taxon>Pteriomorphia</taxon>
        <taxon>Pectinida</taxon>
        <taxon>Pectinoidea</taxon>
        <taxon>Pectinidae</taxon>
        <taxon>Mizuhopecten</taxon>
    </lineage>
</organism>
<proteinExistence type="predicted"/>
<keyword evidence="1" id="KW-0175">Coiled coil</keyword>
<dbReference type="PANTHER" id="PTHR34488">
    <property type="entry name" value="SI:CH211-245H14.1-RELATED"/>
    <property type="match status" value="1"/>
</dbReference>
<gene>
    <name evidence="3" type="ORF">KP79_PYT09638</name>
</gene>
<dbReference type="PANTHER" id="PTHR34488:SF1">
    <property type="entry name" value="SI:CH211-245H14.1-RELATED"/>
    <property type="match status" value="1"/>
</dbReference>
<feature type="coiled-coil region" evidence="1">
    <location>
        <begin position="170"/>
        <end position="264"/>
    </location>
</feature>
<evidence type="ECO:0000313" key="4">
    <source>
        <dbReference type="Proteomes" id="UP000242188"/>
    </source>
</evidence>
<dbReference type="OrthoDB" id="8446971at2759"/>
<reference evidence="3 4" key="1">
    <citation type="journal article" date="2017" name="Nat. Ecol. Evol.">
        <title>Scallop genome provides insights into evolution of bilaterian karyotype and development.</title>
        <authorList>
            <person name="Wang S."/>
            <person name="Zhang J."/>
            <person name="Jiao W."/>
            <person name="Li J."/>
            <person name="Xun X."/>
            <person name="Sun Y."/>
            <person name="Guo X."/>
            <person name="Huan P."/>
            <person name="Dong B."/>
            <person name="Zhang L."/>
            <person name="Hu X."/>
            <person name="Sun X."/>
            <person name="Wang J."/>
            <person name="Zhao C."/>
            <person name="Wang Y."/>
            <person name="Wang D."/>
            <person name="Huang X."/>
            <person name="Wang R."/>
            <person name="Lv J."/>
            <person name="Li Y."/>
            <person name="Zhang Z."/>
            <person name="Liu B."/>
            <person name="Lu W."/>
            <person name="Hui Y."/>
            <person name="Liang J."/>
            <person name="Zhou Z."/>
            <person name="Hou R."/>
            <person name="Li X."/>
            <person name="Liu Y."/>
            <person name="Li H."/>
            <person name="Ning X."/>
            <person name="Lin Y."/>
            <person name="Zhao L."/>
            <person name="Xing Q."/>
            <person name="Dou J."/>
            <person name="Li Y."/>
            <person name="Mao J."/>
            <person name="Guo H."/>
            <person name="Dou H."/>
            <person name="Li T."/>
            <person name="Mu C."/>
            <person name="Jiang W."/>
            <person name="Fu Q."/>
            <person name="Fu X."/>
            <person name="Miao Y."/>
            <person name="Liu J."/>
            <person name="Yu Q."/>
            <person name="Li R."/>
            <person name="Liao H."/>
            <person name="Li X."/>
            <person name="Kong Y."/>
            <person name="Jiang Z."/>
            <person name="Chourrout D."/>
            <person name="Li R."/>
            <person name="Bao Z."/>
        </authorList>
    </citation>
    <scope>NUCLEOTIDE SEQUENCE [LARGE SCALE GENOMIC DNA]</scope>
    <source>
        <strain evidence="3 4">PY_sf001</strain>
    </source>
</reference>
<keyword evidence="4" id="KW-1185">Reference proteome</keyword>
<feature type="region of interest" description="Disordered" evidence="2">
    <location>
        <begin position="72"/>
        <end position="97"/>
    </location>
</feature>
<comment type="caution">
    <text evidence="3">The sequence shown here is derived from an EMBL/GenBank/DDBJ whole genome shotgun (WGS) entry which is preliminary data.</text>
</comment>
<evidence type="ECO:0000256" key="2">
    <source>
        <dbReference type="SAM" id="MobiDB-lite"/>
    </source>
</evidence>
<sequence>MAQSDELEIIEGWYGPYPDEMLEEIKQKAKKDIGEMDKTINRLDQVVRVCQDFQRKNISLCPKCRARCSNKNNVSAKTERPQNTDKEHSEKQNKKTLVSRVSHLPVISKTHEDKMKDKDFSTVFKSKKPSRKGAQSSSTEMTIASEDFQLVLEAKNSAFENLHKKTASEYENLEMFNAKLKEENEHLQSKLSSTMLENENLKIENGKLKEENEQLESTVSSNQKGLKEQITGFTNQITEQKKQIGELENDLDKKDDELRMVKKELAEAKRPRVKDIVLGIRSERSGMGKTMIEMVNRELSGQLQNILEKENVRLTVKQCAAATDVPKGLMAVLCLDMSRVGTNIKDALAGIKVNRDVFVIVFHHTSKENLSSLTPTSLRITGSEQRQLGAIIDMVFSSDSGIYECDLNTTAVANIAALITKYS</sequence>
<name>A0A210QRR1_MIZYE</name>
<dbReference type="AlphaFoldDB" id="A0A210QRR1"/>
<dbReference type="Proteomes" id="UP000242188">
    <property type="component" value="Unassembled WGS sequence"/>
</dbReference>
<feature type="compositionally biased region" description="Basic and acidic residues" evidence="2">
    <location>
        <begin position="77"/>
        <end position="93"/>
    </location>
</feature>
<evidence type="ECO:0000256" key="1">
    <source>
        <dbReference type="SAM" id="Coils"/>
    </source>
</evidence>
<accession>A0A210QRR1</accession>